<evidence type="ECO:0000259" key="8">
    <source>
        <dbReference type="Pfam" id="PF14322"/>
    </source>
</evidence>
<dbReference type="AlphaFoldDB" id="A0A847SKN6"/>
<evidence type="ECO:0000256" key="2">
    <source>
        <dbReference type="ARBA" id="ARBA00006275"/>
    </source>
</evidence>
<dbReference type="RefSeq" id="WP_168740370.1">
    <property type="nucleotide sequence ID" value="NZ_JABAHZ010000004.1"/>
</dbReference>
<feature type="signal peptide" evidence="6">
    <location>
        <begin position="1"/>
        <end position="21"/>
    </location>
</feature>
<reference evidence="9 10" key="1">
    <citation type="submission" date="2020-04" db="EMBL/GenBank/DDBJ databases">
        <authorList>
            <person name="Yin C."/>
        </authorList>
    </citation>
    <scope>NUCLEOTIDE SEQUENCE [LARGE SCALE GENOMIC DNA]</scope>
    <source>
        <strain evidence="9 10">Ak56</strain>
    </source>
</reference>
<keyword evidence="5" id="KW-0998">Cell outer membrane</keyword>
<comment type="subcellular location">
    <subcellularLocation>
        <location evidence="1">Cell outer membrane</location>
    </subcellularLocation>
</comment>
<name>A0A847SKN6_9BACT</name>
<dbReference type="Proteomes" id="UP000552864">
    <property type="component" value="Unassembled WGS sequence"/>
</dbReference>
<comment type="similarity">
    <text evidence="2">Belongs to the SusD family.</text>
</comment>
<dbReference type="EMBL" id="JABAHZ010000004">
    <property type="protein sequence ID" value="NLR80714.1"/>
    <property type="molecule type" value="Genomic_DNA"/>
</dbReference>
<evidence type="ECO:0000259" key="7">
    <source>
        <dbReference type="Pfam" id="PF07980"/>
    </source>
</evidence>
<evidence type="ECO:0000256" key="1">
    <source>
        <dbReference type="ARBA" id="ARBA00004442"/>
    </source>
</evidence>
<keyword evidence="10" id="KW-1185">Reference proteome</keyword>
<dbReference type="CDD" id="cd08977">
    <property type="entry name" value="SusD"/>
    <property type="match status" value="1"/>
</dbReference>
<gene>
    <name evidence="9" type="ORF">HGH91_18945</name>
</gene>
<dbReference type="GO" id="GO:0009279">
    <property type="term" value="C:cell outer membrane"/>
    <property type="evidence" value="ECO:0007669"/>
    <property type="project" value="UniProtKB-SubCell"/>
</dbReference>
<comment type="caution">
    <text evidence="9">The sequence shown here is derived from an EMBL/GenBank/DDBJ whole genome shotgun (WGS) entry which is preliminary data.</text>
</comment>
<feature type="domain" description="SusD-like N-terminal" evidence="8">
    <location>
        <begin position="72"/>
        <end position="228"/>
    </location>
</feature>
<feature type="domain" description="RagB/SusD" evidence="7">
    <location>
        <begin position="328"/>
        <end position="427"/>
    </location>
</feature>
<evidence type="ECO:0000256" key="4">
    <source>
        <dbReference type="ARBA" id="ARBA00023136"/>
    </source>
</evidence>
<evidence type="ECO:0000313" key="9">
    <source>
        <dbReference type="EMBL" id="NLR80714.1"/>
    </source>
</evidence>
<dbReference type="Pfam" id="PF14322">
    <property type="entry name" value="SusD-like_3"/>
    <property type="match status" value="1"/>
</dbReference>
<dbReference type="Pfam" id="PF07980">
    <property type="entry name" value="SusD_RagB"/>
    <property type="match status" value="1"/>
</dbReference>
<evidence type="ECO:0000256" key="6">
    <source>
        <dbReference type="SAM" id="SignalP"/>
    </source>
</evidence>
<accession>A0A847SKN6</accession>
<feature type="chain" id="PRO_5032408114" evidence="6">
    <location>
        <begin position="22"/>
        <end position="461"/>
    </location>
</feature>
<dbReference type="SUPFAM" id="SSF48452">
    <property type="entry name" value="TPR-like"/>
    <property type="match status" value="1"/>
</dbReference>
<dbReference type="Gene3D" id="1.25.40.390">
    <property type="match status" value="1"/>
</dbReference>
<organism evidence="9 10">
    <name type="scientific">Chitinophaga eiseniae</name>
    <dbReference type="NCBI Taxonomy" id="634771"/>
    <lineage>
        <taxon>Bacteria</taxon>
        <taxon>Pseudomonadati</taxon>
        <taxon>Bacteroidota</taxon>
        <taxon>Chitinophagia</taxon>
        <taxon>Chitinophagales</taxon>
        <taxon>Chitinophagaceae</taxon>
        <taxon>Chitinophaga</taxon>
    </lineage>
</organism>
<evidence type="ECO:0000313" key="10">
    <source>
        <dbReference type="Proteomes" id="UP000552864"/>
    </source>
</evidence>
<proteinExistence type="inferred from homology"/>
<dbReference type="PROSITE" id="PS51257">
    <property type="entry name" value="PROKAR_LIPOPROTEIN"/>
    <property type="match status" value="1"/>
</dbReference>
<sequence length="461" mass="51498">MKKYRYHISLFTLLLALCACNKQLDLKPENTMVEAELLKNEPTTVNYLADTYIRMMNACGGNNYILGDVTAGIISGYDQDLVKGTIDPKSENYASLWSAPYLTINQANVIITQLPKWAQFDKSKQAVYIAEAKFIRAFSYLTLLQLYGDGALQNKPDNMGVPLRLGAFDGYDGSQDIPRSTNKDVYTQILKDLDEAIADLPANRGDALNQASRATKGAANALAARTCLYARQYDKAAAYAQAAMAGNYYQLQPNFWTLWPDHNKQSTGNYPLSGELLFAFPESYNKSSKFNDNNGIYYAAGYYPVLPDFLASYGAGDERKDSLMLSYKNIIRKFTDTNTRDNVPMIRLPEVMLTAAEALAHTQGVNSTSINLLNQVYARAYTKNGVPHIYTAADFATPAALITRILQERRWELAFEGFARFDAIRNDMAPNPQLPANRYAFPVPQHEIDITQGLIKQNPGY</sequence>
<keyword evidence="4" id="KW-0472">Membrane</keyword>
<dbReference type="InterPro" id="IPR011990">
    <property type="entry name" value="TPR-like_helical_dom_sf"/>
</dbReference>
<evidence type="ECO:0000256" key="5">
    <source>
        <dbReference type="ARBA" id="ARBA00023237"/>
    </source>
</evidence>
<evidence type="ECO:0000256" key="3">
    <source>
        <dbReference type="ARBA" id="ARBA00022729"/>
    </source>
</evidence>
<dbReference type="InterPro" id="IPR033985">
    <property type="entry name" value="SusD-like_N"/>
</dbReference>
<keyword evidence="3 6" id="KW-0732">Signal</keyword>
<dbReference type="InterPro" id="IPR012944">
    <property type="entry name" value="SusD_RagB_dom"/>
</dbReference>
<protein>
    <submittedName>
        <fullName evidence="9">RagB/SusD family nutrient uptake outer membrane protein</fullName>
    </submittedName>
</protein>